<sequence length="414" mass="47581">MDERNRDRIDLDERNRDRIDLDERNRDRIDLSHEQERTSVLDELLARPFSSPAAPFAEEAEKPANVLETLKPEHREKALALAKQIDPANHQAILQYGVAAQAELSKFSHTILHHVQTKDAGPIGEVISELMAKIKEVNPDDLMPAKKGWLSRLFGTVAKPLQGMVAKYQKIGVEIDKIADQLEKHRHGLLRDVMMLETLYEKNKDYFEALNIYIAAAEYKLAELRTKTIPEKQAAAERSGDQMAWQDVQDLRQFADRLEKRVHDLKLSRQVTIQTAPQIRMIQHMNETLIERIQSSILNAIPLWKNQIVIALTLFRQQKAAEAQKRVAETTNELLLRNSEMLKTNSIEIAKENERGLLDIETLKRTQENLIATLEETLKIQAEGRLKRQQAERELAAMEAELKQTLLALKRPEQ</sequence>
<dbReference type="Pfam" id="PF05816">
    <property type="entry name" value="TelA"/>
    <property type="match status" value="1"/>
</dbReference>
<dbReference type="InterPro" id="IPR008863">
    <property type="entry name" value="Toxic_anion-R_TelA"/>
</dbReference>
<reference evidence="5 6" key="1">
    <citation type="journal article" date="2014" name="Genome Announc.">
        <title>Draft Genome Sequence of Geobacillus icigianus Strain G1w1T Isolated from Hot Springs in the Valley of Geysers, Kamchatka (Russian Federation).</title>
        <authorList>
            <person name="Bryanskaya A.V."/>
            <person name="Rozanov A.S."/>
            <person name="Logacheva M.D."/>
            <person name="Kotenko A.V."/>
            <person name="Peltek S.E."/>
        </authorList>
    </citation>
    <scope>NUCLEOTIDE SEQUENCE [LARGE SCALE GENOMIC DNA]</scope>
    <source>
        <strain evidence="5 6">G1w1</strain>
    </source>
</reference>
<feature type="coiled-coil region" evidence="3">
    <location>
        <begin position="381"/>
        <end position="408"/>
    </location>
</feature>
<dbReference type="PANTHER" id="PTHR38432">
    <property type="entry name" value="TELA-LIKE PROTEIN SAOUHSC_01408"/>
    <property type="match status" value="1"/>
</dbReference>
<dbReference type="PIRSF" id="PIRSF026508">
    <property type="entry name" value="TelA"/>
    <property type="match status" value="1"/>
</dbReference>
<evidence type="ECO:0000313" key="5">
    <source>
        <dbReference type="EMBL" id="MEB3749818.1"/>
    </source>
</evidence>
<dbReference type="PANTHER" id="PTHR38432:SF1">
    <property type="entry name" value="TELA-LIKE PROTEIN SAOUHSC_01408"/>
    <property type="match status" value="1"/>
</dbReference>
<comment type="similarity">
    <text evidence="1 2">Belongs to the TelA family.</text>
</comment>
<feature type="region of interest" description="Disordered" evidence="4">
    <location>
        <begin position="1"/>
        <end position="35"/>
    </location>
</feature>
<keyword evidence="6" id="KW-1185">Reference proteome</keyword>
<evidence type="ECO:0000313" key="6">
    <source>
        <dbReference type="Proteomes" id="UP000029267"/>
    </source>
</evidence>
<dbReference type="Proteomes" id="UP000029267">
    <property type="component" value="Unassembled WGS sequence"/>
</dbReference>
<evidence type="ECO:0000256" key="1">
    <source>
        <dbReference type="ARBA" id="ARBA00005541"/>
    </source>
</evidence>
<evidence type="ECO:0000256" key="4">
    <source>
        <dbReference type="SAM" id="MobiDB-lite"/>
    </source>
</evidence>
<keyword evidence="3" id="KW-0175">Coiled coil</keyword>
<accession>A0ABU6BD33</accession>
<proteinExistence type="inferred from homology"/>
<evidence type="ECO:0000256" key="2">
    <source>
        <dbReference type="PIRNR" id="PIRNR026508"/>
    </source>
</evidence>
<organism evidence="5 6">
    <name type="scientific">Geobacillus icigianus</name>
    <dbReference type="NCBI Taxonomy" id="1430331"/>
    <lineage>
        <taxon>Bacteria</taxon>
        <taxon>Bacillati</taxon>
        <taxon>Bacillota</taxon>
        <taxon>Bacilli</taxon>
        <taxon>Bacillales</taxon>
        <taxon>Anoxybacillaceae</taxon>
        <taxon>Geobacillus</taxon>
    </lineage>
</organism>
<dbReference type="EMBL" id="JPYA02000001">
    <property type="protein sequence ID" value="MEB3749818.1"/>
    <property type="molecule type" value="Genomic_DNA"/>
</dbReference>
<protein>
    <submittedName>
        <fullName evidence="5">TelA-like protein</fullName>
    </submittedName>
</protein>
<gene>
    <name evidence="5" type="ORF">EP10_000657</name>
</gene>
<name>A0ABU6BD33_9BACL</name>
<comment type="caution">
    <text evidence="5">The sequence shown here is derived from an EMBL/GenBank/DDBJ whole genome shotgun (WGS) entry which is preliminary data.</text>
</comment>
<evidence type="ECO:0000256" key="3">
    <source>
        <dbReference type="SAM" id="Coils"/>
    </source>
</evidence>